<organism evidence="4 5">
    <name type="scientific">Phaseolus coccineus</name>
    <name type="common">Scarlet runner bean</name>
    <name type="synonym">Phaseolus multiflorus</name>
    <dbReference type="NCBI Taxonomy" id="3886"/>
    <lineage>
        <taxon>Eukaryota</taxon>
        <taxon>Viridiplantae</taxon>
        <taxon>Streptophyta</taxon>
        <taxon>Embryophyta</taxon>
        <taxon>Tracheophyta</taxon>
        <taxon>Spermatophyta</taxon>
        <taxon>Magnoliopsida</taxon>
        <taxon>eudicotyledons</taxon>
        <taxon>Gunneridae</taxon>
        <taxon>Pentapetalae</taxon>
        <taxon>rosids</taxon>
        <taxon>fabids</taxon>
        <taxon>Fabales</taxon>
        <taxon>Fabaceae</taxon>
        <taxon>Papilionoideae</taxon>
        <taxon>50 kb inversion clade</taxon>
        <taxon>NPAAA clade</taxon>
        <taxon>indigoferoid/millettioid clade</taxon>
        <taxon>Phaseoleae</taxon>
        <taxon>Phaseolus</taxon>
    </lineage>
</organism>
<feature type="domain" description="Reverse transcriptase Ty1/copia-type" evidence="2">
    <location>
        <begin position="415"/>
        <end position="657"/>
    </location>
</feature>
<evidence type="ECO:0000259" key="3">
    <source>
        <dbReference type="Pfam" id="PF14244"/>
    </source>
</evidence>
<evidence type="ECO:0000313" key="4">
    <source>
        <dbReference type="EMBL" id="KAK7332845.1"/>
    </source>
</evidence>
<dbReference type="InterPro" id="IPR008889">
    <property type="entry name" value="VQ"/>
</dbReference>
<dbReference type="Pfam" id="PF07727">
    <property type="entry name" value="RVT_2"/>
    <property type="match status" value="1"/>
</dbReference>
<dbReference type="InterPro" id="IPR013103">
    <property type="entry name" value="RVT_2"/>
</dbReference>
<gene>
    <name evidence="4" type="ORF">VNO80_29601</name>
</gene>
<dbReference type="AlphaFoldDB" id="A0AAN9LB90"/>
<evidence type="ECO:0000259" key="1">
    <source>
        <dbReference type="Pfam" id="PF05678"/>
    </source>
</evidence>
<dbReference type="CDD" id="cd09272">
    <property type="entry name" value="RNase_HI_RT_Ty1"/>
    <property type="match status" value="1"/>
</dbReference>
<dbReference type="SUPFAM" id="SSF56672">
    <property type="entry name" value="DNA/RNA polymerases"/>
    <property type="match status" value="1"/>
</dbReference>
<evidence type="ECO:0000313" key="5">
    <source>
        <dbReference type="Proteomes" id="UP001374584"/>
    </source>
</evidence>
<dbReference type="Proteomes" id="UP001374584">
    <property type="component" value="Unassembled WGS sequence"/>
</dbReference>
<feature type="domain" description="VQ" evidence="1">
    <location>
        <begin position="46"/>
        <end position="63"/>
    </location>
</feature>
<dbReference type="PANTHER" id="PTHR11439:SF498">
    <property type="entry name" value="DNAK FAMILY PROTEIN"/>
    <property type="match status" value="1"/>
</dbReference>
<evidence type="ECO:0008006" key="6">
    <source>
        <dbReference type="Google" id="ProtNLM"/>
    </source>
</evidence>
<reference evidence="4 5" key="1">
    <citation type="submission" date="2024-01" db="EMBL/GenBank/DDBJ databases">
        <title>The genomes of 5 underutilized Papilionoideae crops provide insights into root nodulation and disease resistanc.</title>
        <authorList>
            <person name="Jiang F."/>
        </authorList>
    </citation>
    <scope>NUCLEOTIDE SEQUENCE [LARGE SCALE GENOMIC DNA]</scope>
    <source>
        <strain evidence="4">JINMINGXINNONG_FW02</strain>
        <tissue evidence="4">Leaves</tissue>
    </source>
</reference>
<keyword evidence="5" id="KW-1185">Reference proteome</keyword>
<sequence>MGKLRYDPKFYLQSQDSSNIKIVNKTQKKTVKITYISSPVLVRACDASEFRSVVQQLTGKDSNKVGHGSMHHERVMQSGDVRGSEEDGREFHHYNNRSLMTGSVELDEDYFWKELARSVLPSPCVLVHEGTLRSLILNDDSESKVSEVKVFKDPSGDPSSAYYLHPGENPGAVLVHPQLSEQNYHSWSRNMRIALLSKNKLKFVDGSIEMPECHDPLFEAWERCNVMVLSWINRTLSTQISESVASSVSDNNCYGSTVAHDSGNIVHIQNSDNTLEINHNADSVSENTNCVDNLIENDSFNNMDSDNNISVEDSNTVIQDDLGSDLRRSRRIKKIPSYLADYHHQVANLHKGSNSNFKIKYPISSVLTYDFLSDKHWNFTLAISSHAEPHTYEEAIRNSNWVEAMNREVRALQANKTWYIIELPPNKTSIGCKWIYKIKYKSDGSIERYKERLVAKGYNQLEGIDFLDTFSPVAKLTTIRLLLALASAYNWHLHQLDVDNAFLHGDLDEEVYMTPPPGLITSKPNQVCRLTKSLYGLKQASRQWFAKLSSFLISVGFVQSSSDYSLFIKKTACTFTALLVYVDDIILAGNSMEEINSIKNSLHSSFRIKDLGQLKYFLGLEIARTKKGIHICQRKYALDILNECGMLASKPSSTPLIPDTKVLFEDKSLLQNANSYRRLIGRLLYLTNTRPDITFVVHLLSQFVQQPTIHHHQAAQHILRYIKANPAQGIFFAADNDIQLKAFSDSDWAACPKTRRSTTGICIFLGTSLISWKSKKQTTVSRSSSEAEYRALATTTCEVQWLTHLLNDFHIKPNATTVLYCDNQAARHIAFNPTFHERTKHIDIDCHVVREKINAGLFHLLPIQSCDQPADIFTKPLHYANFKSIISKLGIMSIHYPA</sequence>
<accession>A0AAN9LB90</accession>
<comment type="caution">
    <text evidence="4">The sequence shown here is derived from an EMBL/GenBank/DDBJ whole genome shotgun (WGS) entry which is preliminary data.</text>
</comment>
<dbReference type="EMBL" id="JAYMYR010000011">
    <property type="protein sequence ID" value="KAK7332845.1"/>
    <property type="molecule type" value="Genomic_DNA"/>
</dbReference>
<protein>
    <recommendedName>
        <fullName evidence="6">Reverse transcriptase Ty1/copia-type domain-containing protein</fullName>
    </recommendedName>
</protein>
<dbReference type="Pfam" id="PF14244">
    <property type="entry name" value="Retrotran_gag_3"/>
    <property type="match status" value="1"/>
</dbReference>
<dbReference type="InterPro" id="IPR029472">
    <property type="entry name" value="Copia-like_N"/>
</dbReference>
<dbReference type="Pfam" id="PF05678">
    <property type="entry name" value="VQ"/>
    <property type="match status" value="1"/>
</dbReference>
<feature type="domain" description="Retrotransposon Copia-like N-terminal" evidence="3">
    <location>
        <begin position="165"/>
        <end position="212"/>
    </location>
</feature>
<dbReference type="InterPro" id="IPR043502">
    <property type="entry name" value="DNA/RNA_pol_sf"/>
</dbReference>
<proteinExistence type="predicted"/>
<name>A0AAN9LB90_PHACN</name>
<evidence type="ECO:0000259" key="2">
    <source>
        <dbReference type="Pfam" id="PF07727"/>
    </source>
</evidence>
<dbReference type="PANTHER" id="PTHR11439">
    <property type="entry name" value="GAG-POL-RELATED RETROTRANSPOSON"/>
    <property type="match status" value="1"/>
</dbReference>